<reference evidence="1 2" key="1">
    <citation type="submission" date="2023-08" db="EMBL/GenBank/DDBJ databases">
        <authorList>
            <person name="Roldan D.M."/>
            <person name="Menes R.J."/>
        </authorList>
    </citation>
    <scope>NUCLEOTIDE SEQUENCE [LARGE SCALE GENOMIC DNA]</scope>
    <source>
        <strain evidence="1 2">CCM 2812</strain>
    </source>
</reference>
<accession>A0ABT9G048</accession>
<dbReference type="InterPro" id="IPR017850">
    <property type="entry name" value="Alkaline_phosphatase_core_sf"/>
</dbReference>
<dbReference type="Gene3D" id="3.40.720.10">
    <property type="entry name" value="Alkaline Phosphatase, subunit A"/>
    <property type="match status" value="1"/>
</dbReference>
<comment type="caution">
    <text evidence="1">The sequence shown here is derived from an EMBL/GenBank/DDBJ whole genome shotgun (WGS) entry which is preliminary data.</text>
</comment>
<dbReference type="EMBL" id="JAUZEE010000002">
    <property type="protein sequence ID" value="MDP4299847.1"/>
    <property type="molecule type" value="Genomic_DNA"/>
</dbReference>
<dbReference type="RefSeq" id="WP_305748404.1">
    <property type="nucleotide sequence ID" value="NZ_JAUZEE010000002.1"/>
</dbReference>
<protein>
    <recommendedName>
        <fullName evidence="3">Type I phosphodiesterase/nucleotide pyrophosphatase</fullName>
    </recommendedName>
</protein>
<evidence type="ECO:0000313" key="2">
    <source>
        <dbReference type="Proteomes" id="UP001235760"/>
    </source>
</evidence>
<name>A0ABT9G048_LEPDI</name>
<keyword evidence="2" id="KW-1185">Reference proteome</keyword>
<evidence type="ECO:0000313" key="1">
    <source>
        <dbReference type="EMBL" id="MDP4299847.1"/>
    </source>
</evidence>
<dbReference type="Proteomes" id="UP001235760">
    <property type="component" value="Unassembled WGS sequence"/>
</dbReference>
<organism evidence="1 2">
    <name type="scientific">Leptothrix discophora</name>
    <dbReference type="NCBI Taxonomy" id="89"/>
    <lineage>
        <taxon>Bacteria</taxon>
        <taxon>Pseudomonadati</taxon>
        <taxon>Pseudomonadota</taxon>
        <taxon>Betaproteobacteria</taxon>
        <taxon>Burkholderiales</taxon>
        <taxon>Sphaerotilaceae</taxon>
        <taxon>Leptothrix</taxon>
    </lineage>
</organism>
<sequence>MNPQTHGRRDQRLILIALNEVNFEVVRRYLASHDLPAFRRMLEGKLIRTTAETRYEDLEPWIQWPSLHNGLSAAEHGIFRLGDVVGSKPRQIFEEAEDAGIAVGCISAMNAENRLKHPAYFIPDPWTKTPTDGSWWSERLSSAVSQVVNDNASGKVTTASKLYLLAGLLTFSRARNLPLYADLIKGIRRRSWNKALLLDVFLHDLHMKLLASTPVKFSTVFLNSGAHIQHHYFLNAGPIRQDSSLRNPDWYVDPAADPVLDMLKVYDRILGEYLALQDTQVIVATGLSQRPYDRVKFYYRLRDHASFLNLIGLRHARVMPRMTRDFLIEFDSVDDAQRGQDHLSAIRVAGGDQPLFGEIDNRGSSLFVTLSYPLEITAETAISVAGRTVPLLPHVAFVAVKNGMHQSEGYAYFSPGIAAHAPEDRGHVKGMHAALRRILNLPQLT</sequence>
<dbReference type="SUPFAM" id="SSF53649">
    <property type="entry name" value="Alkaline phosphatase-like"/>
    <property type="match status" value="1"/>
</dbReference>
<gene>
    <name evidence="1" type="ORF">Q8X39_04320</name>
</gene>
<evidence type="ECO:0008006" key="3">
    <source>
        <dbReference type="Google" id="ProtNLM"/>
    </source>
</evidence>
<proteinExistence type="predicted"/>